<dbReference type="PANTHER" id="PTHR43767:SF1">
    <property type="entry name" value="NONRIBOSOMAL PEPTIDE SYNTHASE PES1 (EUROFUNG)-RELATED"/>
    <property type="match status" value="1"/>
</dbReference>
<evidence type="ECO:0000313" key="3">
    <source>
        <dbReference type="EMBL" id="MFD1786653.1"/>
    </source>
</evidence>
<keyword evidence="4" id="KW-1185">Reference proteome</keyword>
<protein>
    <submittedName>
        <fullName evidence="3">AMP-binding protein</fullName>
    </submittedName>
</protein>
<dbReference type="EMBL" id="JBHUFC010000002">
    <property type="protein sequence ID" value="MFD1786653.1"/>
    <property type="molecule type" value="Genomic_DNA"/>
</dbReference>
<dbReference type="SUPFAM" id="SSF56801">
    <property type="entry name" value="Acetyl-CoA synthetase-like"/>
    <property type="match status" value="1"/>
</dbReference>
<dbReference type="InterPro" id="IPR050237">
    <property type="entry name" value="ATP-dep_AMP-bd_enzyme"/>
</dbReference>
<dbReference type="Gene3D" id="3.40.50.12780">
    <property type="entry name" value="N-terminal domain of ligase-like"/>
    <property type="match status" value="1"/>
</dbReference>
<dbReference type="InterPro" id="IPR020845">
    <property type="entry name" value="AMP-binding_CS"/>
</dbReference>
<dbReference type="Pfam" id="PF00501">
    <property type="entry name" value="AMP-binding"/>
    <property type="match status" value="1"/>
</dbReference>
<organism evidence="3 4">
    <name type="scientific">Sphingomonas floccifaciens</name>
    <dbReference type="NCBI Taxonomy" id="1844115"/>
    <lineage>
        <taxon>Bacteria</taxon>
        <taxon>Pseudomonadati</taxon>
        <taxon>Pseudomonadota</taxon>
        <taxon>Alphaproteobacteria</taxon>
        <taxon>Sphingomonadales</taxon>
        <taxon>Sphingomonadaceae</taxon>
        <taxon>Sphingomonas</taxon>
    </lineage>
</organism>
<dbReference type="Proteomes" id="UP001597283">
    <property type="component" value="Unassembled WGS sequence"/>
</dbReference>
<dbReference type="PANTHER" id="PTHR43767">
    <property type="entry name" value="LONG-CHAIN-FATTY-ACID--COA LIGASE"/>
    <property type="match status" value="1"/>
</dbReference>
<name>A0ABW4NAA5_9SPHN</name>
<dbReference type="InterPro" id="IPR000873">
    <property type="entry name" value="AMP-dep_synth/lig_dom"/>
</dbReference>
<dbReference type="PROSITE" id="PS00455">
    <property type="entry name" value="AMP_BINDING"/>
    <property type="match status" value="1"/>
</dbReference>
<reference evidence="4" key="1">
    <citation type="journal article" date="2019" name="Int. J. Syst. Evol. Microbiol.">
        <title>The Global Catalogue of Microorganisms (GCM) 10K type strain sequencing project: providing services to taxonomists for standard genome sequencing and annotation.</title>
        <authorList>
            <consortium name="The Broad Institute Genomics Platform"/>
            <consortium name="The Broad Institute Genome Sequencing Center for Infectious Disease"/>
            <person name="Wu L."/>
            <person name="Ma J."/>
        </authorList>
    </citation>
    <scope>NUCLEOTIDE SEQUENCE [LARGE SCALE GENOMIC DNA]</scope>
    <source>
        <strain evidence="4">Q85</strain>
    </source>
</reference>
<feature type="domain" description="AMP-dependent synthetase/ligase" evidence="1">
    <location>
        <begin position="34"/>
        <end position="418"/>
    </location>
</feature>
<evidence type="ECO:0000259" key="1">
    <source>
        <dbReference type="Pfam" id="PF00501"/>
    </source>
</evidence>
<accession>A0ABW4NAA5</accession>
<dbReference type="InterPro" id="IPR042099">
    <property type="entry name" value="ANL_N_sf"/>
</dbReference>
<dbReference type="Pfam" id="PF13193">
    <property type="entry name" value="AMP-binding_C"/>
    <property type="match status" value="1"/>
</dbReference>
<proteinExistence type="predicted"/>
<gene>
    <name evidence="3" type="ORF">ACFSC3_03610</name>
</gene>
<dbReference type="Gene3D" id="3.30.300.30">
    <property type="match status" value="1"/>
</dbReference>
<evidence type="ECO:0000259" key="2">
    <source>
        <dbReference type="Pfam" id="PF13193"/>
    </source>
</evidence>
<evidence type="ECO:0000313" key="4">
    <source>
        <dbReference type="Proteomes" id="UP001597283"/>
    </source>
</evidence>
<comment type="caution">
    <text evidence="3">The sequence shown here is derived from an EMBL/GenBank/DDBJ whole genome shotgun (WGS) entry which is preliminary data.</text>
</comment>
<dbReference type="CDD" id="cd05936">
    <property type="entry name" value="FC-FACS_FadD_like"/>
    <property type="match status" value="1"/>
</dbReference>
<feature type="domain" description="AMP-binding enzyme C-terminal" evidence="2">
    <location>
        <begin position="473"/>
        <end position="549"/>
    </location>
</feature>
<sequence length="566" mass="60891">MSDPESLWRTAYHHPGNWDRTYPPETMIDLLVASTERHPEAPLLDFLGRKYSYAETLDGANRVACGLAKLGYGPGDRIGLFLPNVPHYVAAYYGILTLGATVVNFSPLYTVDELAHQVADSGTRLLFTLSATALLPTALKVLDKSGLERLVVGSIAGALPPTKSVLYRLFRRAEVAARPADPRISAFSDLIANDGTCANATLDPESDVALIQYTGGTTGVPKGAMLTHANLSANARQVADLNPEPDECDRVMGVLPFFHVFANTCVLNRTVITGGEIVMLPRFEAGQVLDAIDRTRPTAMPGVPTMYQALLDHPKHASTDFSCLRFCISGGAPLSAELKARFEDDTGASVIEGYGLSETSGVVSCNPYAGPQKPGTIGQPIAGTRVSLVDKEDPTRPPPPGEPGEIVVSGPQIMKGYWQRPEADAEVFVTDAAGTRWLRTGDVGRIDADGFIRIVDRLKDMIAVGGFKVFPSQIEAVLHHHPAVKEALVIGLPDPYRGEVPRAYVTLLDDAEPIDGAVLAAWLNSQLGKHERVDQVVTRLTLPKTMIGKLSRKDLLAEVMSEGQVG</sequence>
<dbReference type="InterPro" id="IPR025110">
    <property type="entry name" value="AMP-bd_C"/>
</dbReference>
<dbReference type="RefSeq" id="WP_380938836.1">
    <property type="nucleotide sequence ID" value="NZ_JBHUFC010000002.1"/>
</dbReference>
<dbReference type="InterPro" id="IPR045851">
    <property type="entry name" value="AMP-bd_C_sf"/>
</dbReference>